<evidence type="ECO:0000313" key="5">
    <source>
        <dbReference type="EMBL" id="STZ43628.1"/>
    </source>
</evidence>
<evidence type="ECO:0000256" key="1">
    <source>
        <dbReference type="ARBA" id="ARBA00022741"/>
    </source>
</evidence>
<dbReference type="PANTHER" id="PTHR22683:SF41">
    <property type="entry name" value="DNA TRANSLOCASE FTSK"/>
    <property type="match status" value="1"/>
</dbReference>
<dbReference type="PANTHER" id="PTHR22683">
    <property type="entry name" value="SPORULATION PROTEIN RELATED"/>
    <property type="match status" value="1"/>
</dbReference>
<name>A0A378SNC9_9MYCO</name>
<dbReference type="PROSITE" id="PS50901">
    <property type="entry name" value="FTSK"/>
    <property type="match status" value="1"/>
</dbReference>
<dbReference type="SUPFAM" id="SSF52540">
    <property type="entry name" value="P-loop containing nucleoside triphosphate hydrolases"/>
    <property type="match status" value="1"/>
</dbReference>
<dbReference type="SMART" id="SM00382">
    <property type="entry name" value="AAA"/>
    <property type="match status" value="1"/>
</dbReference>
<dbReference type="InterPro" id="IPR003593">
    <property type="entry name" value="AAA+_ATPase"/>
</dbReference>
<accession>A0A378SNC9</accession>
<dbReference type="InterPro" id="IPR050206">
    <property type="entry name" value="FtsK/SpoIIIE/SftA"/>
</dbReference>
<evidence type="ECO:0000259" key="4">
    <source>
        <dbReference type="PROSITE" id="PS50901"/>
    </source>
</evidence>
<reference evidence="5 6" key="1">
    <citation type="submission" date="2018-06" db="EMBL/GenBank/DDBJ databases">
        <authorList>
            <consortium name="Pathogen Informatics"/>
            <person name="Doyle S."/>
        </authorList>
    </citation>
    <scope>NUCLEOTIDE SEQUENCE [LARGE SCALE GENOMIC DNA]</scope>
    <source>
        <strain evidence="5 6">NCTC10742</strain>
    </source>
</reference>
<protein>
    <submittedName>
        <fullName evidence="5">DNA segregation ATPase FtsK/SpoIIIE-like protein</fullName>
    </submittedName>
</protein>
<dbReference type="GO" id="GO:0005524">
    <property type="term" value="F:ATP binding"/>
    <property type="evidence" value="ECO:0007669"/>
    <property type="project" value="UniProtKB-UniRule"/>
</dbReference>
<dbReference type="GO" id="GO:0003677">
    <property type="term" value="F:DNA binding"/>
    <property type="evidence" value="ECO:0007669"/>
    <property type="project" value="InterPro"/>
</dbReference>
<dbReference type="Proteomes" id="UP000254291">
    <property type="component" value="Unassembled WGS sequence"/>
</dbReference>
<keyword evidence="1 3" id="KW-0547">Nucleotide-binding</keyword>
<dbReference type="InterPro" id="IPR027417">
    <property type="entry name" value="P-loop_NTPase"/>
</dbReference>
<evidence type="ECO:0000313" key="6">
    <source>
        <dbReference type="Proteomes" id="UP000254291"/>
    </source>
</evidence>
<feature type="domain" description="FtsK" evidence="4">
    <location>
        <begin position="222"/>
        <end position="403"/>
    </location>
</feature>
<dbReference type="RefSeq" id="WP_073696403.1">
    <property type="nucleotide sequence ID" value="NZ_JACKST010000149.1"/>
</dbReference>
<organism evidence="5 6">
    <name type="scientific">Mycolicibacterium gilvum</name>
    <dbReference type="NCBI Taxonomy" id="1804"/>
    <lineage>
        <taxon>Bacteria</taxon>
        <taxon>Bacillati</taxon>
        <taxon>Actinomycetota</taxon>
        <taxon>Actinomycetes</taxon>
        <taxon>Mycobacteriales</taxon>
        <taxon>Mycobacteriaceae</taxon>
        <taxon>Mycolicibacterium</taxon>
    </lineage>
</organism>
<dbReference type="Pfam" id="PF01580">
    <property type="entry name" value="FtsK_SpoIIIE"/>
    <property type="match status" value="1"/>
</dbReference>
<feature type="binding site" evidence="3">
    <location>
        <begin position="238"/>
        <end position="245"/>
    </location>
    <ligand>
        <name>ATP</name>
        <dbReference type="ChEBI" id="CHEBI:30616"/>
    </ligand>
</feature>
<sequence>MFDSSNARKPKASGSTESEWDETITLILTGVAKGLGVLIWWSVLFPMISLPLLVSLWVGIQYAPILGLLVAVASGTTLAAWACLSPESFDEWITARMRSRWRTWWIYRHRWETICTLHGLTASMANRTLVPTLRSVSIGATRDVVVVQILVGQSAADWQKKTLALAEAFRAERVTVRSHKPGEVNITVHHGDALAVSIRLRRPIRESRADLTNIDIGIIESGKPWRIPVLGHHIMVAGATGAGKGSVLWSLISGLAPGIRAGTVRILVVDPKGGMEFGRGQRLFAGFAYDNGERTLALLRAAAQVMQHRAQRLRGHTRLHTPSTSAPLLVVVVDEIASLTAYISDRKVRSEVEQLLGLLLSQGRAVGVSVVAAVQDPSKDVLPIRQLFSVRVGMRMTETTQTTMVLGAAARDAGALCDEISTATPGVAYVCQDGRAEPLRVRAFHVTDDDIDYLAEHFSPCPGKSAR</sequence>
<dbReference type="Gene3D" id="3.40.50.300">
    <property type="entry name" value="P-loop containing nucleotide triphosphate hydrolases"/>
    <property type="match status" value="1"/>
</dbReference>
<dbReference type="InterPro" id="IPR002543">
    <property type="entry name" value="FtsK_dom"/>
</dbReference>
<gene>
    <name evidence="5" type="primary">spoIIIE_2</name>
    <name evidence="5" type="ORF">NCTC10742_02858</name>
</gene>
<evidence type="ECO:0000256" key="2">
    <source>
        <dbReference type="ARBA" id="ARBA00022840"/>
    </source>
</evidence>
<dbReference type="AlphaFoldDB" id="A0A378SNC9"/>
<dbReference type="EMBL" id="UGQM01000001">
    <property type="protein sequence ID" value="STZ43628.1"/>
    <property type="molecule type" value="Genomic_DNA"/>
</dbReference>
<proteinExistence type="predicted"/>
<evidence type="ECO:0000256" key="3">
    <source>
        <dbReference type="PROSITE-ProRule" id="PRU00289"/>
    </source>
</evidence>
<keyword evidence="2 3" id="KW-0067">ATP-binding</keyword>